<organism evidence="3 4">
    <name type="scientific">Brachybacterium kimchii</name>
    <dbReference type="NCBI Taxonomy" id="2942909"/>
    <lineage>
        <taxon>Bacteria</taxon>
        <taxon>Bacillati</taxon>
        <taxon>Actinomycetota</taxon>
        <taxon>Actinomycetes</taxon>
        <taxon>Micrococcales</taxon>
        <taxon>Dermabacteraceae</taxon>
        <taxon>Brachybacterium</taxon>
    </lineage>
</organism>
<accession>A0ABY4NCB9</accession>
<protein>
    <submittedName>
        <fullName evidence="3">DUF4097 domain-containing protein</fullName>
    </submittedName>
</protein>
<dbReference type="InterPro" id="IPR025164">
    <property type="entry name" value="Toastrack_DUF4097"/>
</dbReference>
<gene>
    <name evidence="3" type="ORF">M4486_07355</name>
</gene>
<dbReference type="EMBL" id="CP097218">
    <property type="protein sequence ID" value="UQN31090.1"/>
    <property type="molecule type" value="Genomic_DNA"/>
</dbReference>
<evidence type="ECO:0000313" key="3">
    <source>
        <dbReference type="EMBL" id="UQN31090.1"/>
    </source>
</evidence>
<proteinExistence type="predicted"/>
<dbReference type="Pfam" id="PF13349">
    <property type="entry name" value="DUF4097"/>
    <property type="match status" value="1"/>
</dbReference>
<feature type="region of interest" description="Disordered" evidence="1">
    <location>
        <begin position="243"/>
        <end position="274"/>
    </location>
</feature>
<feature type="domain" description="DUF4097" evidence="2">
    <location>
        <begin position="168"/>
        <end position="271"/>
    </location>
</feature>
<evidence type="ECO:0000256" key="1">
    <source>
        <dbReference type="SAM" id="MobiDB-lite"/>
    </source>
</evidence>
<evidence type="ECO:0000313" key="4">
    <source>
        <dbReference type="Proteomes" id="UP001055868"/>
    </source>
</evidence>
<evidence type="ECO:0000259" key="2">
    <source>
        <dbReference type="Pfam" id="PF13349"/>
    </source>
</evidence>
<dbReference type="Proteomes" id="UP001055868">
    <property type="component" value="Chromosome"/>
</dbReference>
<name>A0ABY4NCB9_9MICO</name>
<dbReference type="RefSeq" id="WP_249480503.1">
    <property type="nucleotide sequence ID" value="NZ_CP097218.1"/>
</dbReference>
<sequence length="274" mass="28453">MPTTQLPPRPLPEGTGRDRTMRRVLVILAVVCLVLTAGGLAARSIAAGVEQSRFPEVPAVLAAGSPSSLEVTSSVSDVTVRVSDEVDQVTLALVEQGTDTVPADPAPVKARWVRSTHDGTLRVDVQRPRLEATSSWFDDEHRDLLVLVPPSAAPDLSLAVKVDVGDLSAQGALAGLDLRAITGDIDADGVSAHGSVAARTDVGDIDLALDDDGAHEVTARTTTGDVSVSLPCCETWSVDARAEEGSTDVDAGIRGEGAPLSARTDIGDVSVSRR</sequence>
<reference evidence="3" key="1">
    <citation type="submission" date="2022-05" db="EMBL/GenBank/DDBJ databases">
        <title>Genomic analysis of Brachybacterium sp. CBA3104.</title>
        <authorList>
            <person name="Roh S.W."/>
            <person name="Kim Y.B."/>
            <person name="Kim Y."/>
        </authorList>
    </citation>
    <scope>NUCLEOTIDE SEQUENCE</scope>
    <source>
        <strain evidence="3">CBA3104</strain>
    </source>
</reference>
<keyword evidence="4" id="KW-1185">Reference proteome</keyword>